<dbReference type="RefSeq" id="WP_024524640.1">
    <property type="nucleotide sequence ID" value="NZ_CP065626.1"/>
</dbReference>
<evidence type="ECO:0000256" key="3">
    <source>
        <dbReference type="ARBA" id="ARBA00022448"/>
    </source>
</evidence>
<feature type="transmembrane region" description="Helical" evidence="12">
    <location>
        <begin position="118"/>
        <end position="147"/>
    </location>
</feature>
<gene>
    <name evidence="13" type="primary">putP_2</name>
    <name evidence="13" type="ORF">NCTC12121_01924</name>
</gene>
<dbReference type="OrthoDB" id="9789704at2"/>
<dbReference type="Gene3D" id="1.20.1730.10">
    <property type="entry name" value="Sodium/glucose cotransporter"/>
    <property type="match status" value="1"/>
</dbReference>
<dbReference type="GO" id="GO:0006814">
    <property type="term" value="P:sodium ion transport"/>
    <property type="evidence" value="ECO:0007669"/>
    <property type="project" value="UniProtKB-KW"/>
</dbReference>
<dbReference type="InterPro" id="IPR050277">
    <property type="entry name" value="Sodium:Solute_Symporter"/>
</dbReference>
<keyword evidence="7" id="KW-0915">Sodium</keyword>
<dbReference type="AlphaFoldDB" id="A0A376DGM9"/>
<feature type="transmembrane region" description="Helical" evidence="12">
    <location>
        <begin position="379"/>
        <end position="402"/>
    </location>
</feature>
<dbReference type="Proteomes" id="UP000255248">
    <property type="component" value="Unassembled WGS sequence"/>
</dbReference>
<evidence type="ECO:0000256" key="12">
    <source>
        <dbReference type="SAM" id="Phobius"/>
    </source>
</evidence>
<feature type="transmembrane region" description="Helical" evidence="12">
    <location>
        <begin position="6"/>
        <end position="25"/>
    </location>
</feature>
<dbReference type="PROSITE" id="PS50283">
    <property type="entry name" value="NA_SOLUT_SYMP_3"/>
    <property type="match status" value="1"/>
</dbReference>
<evidence type="ECO:0000256" key="7">
    <source>
        <dbReference type="ARBA" id="ARBA00023053"/>
    </source>
</evidence>
<sequence>MESNTTIYVIIGIYMLAMIGIGLYAKRKIKNSEDYHLAGRRLGPIMLAGTLAATEIGGGSSVGVAAKAYGAWGVSAGWYVVATGLGIFLVSFIAPFMRRALATTVPEIIGRRYGQASYLITAILSLFALVALGAAQITATATIVHVLTGFNSTYATIISGVIVVFYTWLGGMWSVTLTDFVQFFLIVFGFAIAIPVALSMLDGGWQFVVQRVPAQQFEFTHLGWKTIIGLTVMYFMTFATGQEAVQRYYSARNERVALVGSLLCSLFMALYAFIPAVLGLIALAAFPDINPNNALAMVSSGLLPPVIAGLLLAAVISATLSSASGDLLGAASIYTRDIHRHYVAQSMTPEQELILSRAVVLVTGLLSIALALWRGEIISLLMFAFTLRATGPFAAYLFALLWERATPHAGLWSILFGCAAGLAWQLAGEPYGIMAIIVGSLVSLVVFLGVAWIERCLGIAPAPSAYLTDSPAQGRGRHDQAGVRSSIYRRER</sequence>
<comment type="similarity">
    <text evidence="2 10">Belongs to the sodium:solute symporter (SSF) (TC 2.A.21) family.</text>
</comment>
<feature type="transmembrane region" description="Helical" evidence="12">
    <location>
        <begin position="45"/>
        <end position="66"/>
    </location>
</feature>
<keyword evidence="5" id="KW-0769">Symport</keyword>
<evidence type="ECO:0000256" key="11">
    <source>
        <dbReference type="SAM" id="MobiDB-lite"/>
    </source>
</evidence>
<dbReference type="PANTHER" id="PTHR48086">
    <property type="entry name" value="SODIUM/PROLINE SYMPORTER-RELATED"/>
    <property type="match status" value="1"/>
</dbReference>
<feature type="transmembrane region" description="Helical" evidence="12">
    <location>
        <begin position="153"/>
        <end position="173"/>
    </location>
</feature>
<dbReference type="STRING" id="93378.A9798_09390"/>
<reference evidence="13 14" key="1">
    <citation type="submission" date="2018-06" db="EMBL/GenBank/DDBJ databases">
        <authorList>
            <consortium name="Pathogen Informatics"/>
            <person name="Doyle S."/>
        </authorList>
    </citation>
    <scope>NUCLEOTIDE SEQUENCE [LARGE SCALE GENOMIC DNA]</scope>
    <source>
        <strain evidence="13 14">NCTC12121</strain>
    </source>
</reference>
<feature type="region of interest" description="Disordered" evidence="11">
    <location>
        <begin position="469"/>
        <end position="492"/>
    </location>
</feature>
<proteinExistence type="inferred from homology"/>
<feature type="transmembrane region" description="Helical" evidence="12">
    <location>
        <begin position="262"/>
        <end position="286"/>
    </location>
</feature>
<keyword evidence="8 12" id="KW-0472">Membrane</keyword>
<feature type="transmembrane region" description="Helical" evidence="12">
    <location>
        <begin position="78"/>
        <end position="97"/>
    </location>
</feature>
<evidence type="ECO:0000256" key="6">
    <source>
        <dbReference type="ARBA" id="ARBA00022989"/>
    </source>
</evidence>
<evidence type="ECO:0000256" key="8">
    <source>
        <dbReference type="ARBA" id="ARBA00023136"/>
    </source>
</evidence>
<feature type="transmembrane region" description="Helical" evidence="12">
    <location>
        <begin position="221"/>
        <end position="241"/>
    </location>
</feature>
<keyword evidence="6 12" id="KW-1133">Transmembrane helix</keyword>
<dbReference type="GO" id="GO:0005886">
    <property type="term" value="C:plasma membrane"/>
    <property type="evidence" value="ECO:0007669"/>
    <property type="project" value="TreeGrafter"/>
</dbReference>
<dbReference type="InterPro" id="IPR038377">
    <property type="entry name" value="Na/Glc_symporter_sf"/>
</dbReference>
<evidence type="ECO:0000256" key="9">
    <source>
        <dbReference type="ARBA" id="ARBA00023201"/>
    </source>
</evidence>
<keyword evidence="9" id="KW-0739">Sodium transport</keyword>
<evidence type="ECO:0000313" key="13">
    <source>
        <dbReference type="EMBL" id="STC88795.1"/>
    </source>
</evidence>
<name>A0A376DGM9_9GAMM</name>
<evidence type="ECO:0000256" key="10">
    <source>
        <dbReference type="RuleBase" id="RU362091"/>
    </source>
</evidence>
<keyword evidence="3" id="KW-0813">Transport</keyword>
<dbReference type="InterPro" id="IPR001734">
    <property type="entry name" value="Na/solute_symporter"/>
</dbReference>
<feature type="transmembrane region" description="Helical" evidence="12">
    <location>
        <begin position="433"/>
        <end position="453"/>
    </location>
</feature>
<protein>
    <submittedName>
        <fullName evidence="13">Proline permease</fullName>
    </submittedName>
</protein>
<keyword evidence="4 12" id="KW-0812">Transmembrane</keyword>
<dbReference type="Pfam" id="PF00474">
    <property type="entry name" value="SSF"/>
    <property type="match status" value="1"/>
</dbReference>
<dbReference type="GO" id="GO:0015293">
    <property type="term" value="F:symporter activity"/>
    <property type="evidence" value="ECO:0007669"/>
    <property type="project" value="UniProtKB-KW"/>
</dbReference>
<evidence type="ECO:0000313" key="14">
    <source>
        <dbReference type="Proteomes" id="UP000255248"/>
    </source>
</evidence>
<dbReference type="PANTHER" id="PTHR48086:SF7">
    <property type="entry name" value="SODIUM-SOLUTE SYMPORTER-RELATED"/>
    <property type="match status" value="1"/>
</dbReference>
<feature type="transmembrane region" description="Helical" evidence="12">
    <location>
        <begin position="180"/>
        <end position="201"/>
    </location>
</feature>
<accession>A0A376DGM9</accession>
<evidence type="ECO:0000256" key="2">
    <source>
        <dbReference type="ARBA" id="ARBA00006434"/>
    </source>
</evidence>
<organism evidence="13 14">
    <name type="scientific">Edwardsiella hoshinae</name>
    <dbReference type="NCBI Taxonomy" id="93378"/>
    <lineage>
        <taxon>Bacteria</taxon>
        <taxon>Pseudomonadati</taxon>
        <taxon>Pseudomonadota</taxon>
        <taxon>Gammaproteobacteria</taxon>
        <taxon>Enterobacterales</taxon>
        <taxon>Hafniaceae</taxon>
        <taxon>Edwardsiella</taxon>
    </lineage>
</organism>
<comment type="subcellular location">
    <subcellularLocation>
        <location evidence="1">Membrane</location>
        <topology evidence="1">Multi-pass membrane protein</topology>
    </subcellularLocation>
</comment>
<evidence type="ECO:0000256" key="1">
    <source>
        <dbReference type="ARBA" id="ARBA00004141"/>
    </source>
</evidence>
<keyword evidence="9" id="KW-0406">Ion transport</keyword>
<evidence type="ECO:0000256" key="5">
    <source>
        <dbReference type="ARBA" id="ARBA00022847"/>
    </source>
</evidence>
<feature type="transmembrane region" description="Helical" evidence="12">
    <location>
        <begin position="354"/>
        <end position="373"/>
    </location>
</feature>
<feature type="transmembrane region" description="Helical" evidence="12">
    <location>
        <begin position="409"/>
        <end position="427"/>
    </location>
</feature>
<dbReference type="EMBL" id="UFXZ01000001">
    <property type="protein sequence ID" value="STC88795.1"/>
    <property type="molecule type" value="Genomic_DNA"/>
</dbReference>
<evidence type="ECO:0000256" key="4">
    <source>
        <dbReference type="ARBA" id="ARBA00022692"/>
    </source>
</evidence>